<comment type="caution">
    <text evidence="4">The sequence shown here is derived from an EMBL/GenBank/DDBJ whole genome shotgun (WGS) entry which is preliminary data.</text>
</comment>
<dbReference type="EMBL" id="JBBMFK010000025">
    <property type="protein sequence ID" value="MEQ2444433.1"/>
    <property type="molecule type" value="Genomic_DNA"/>
</dbReference>
<evidence type="ECO:0000256" key="1">
    <source>
        <dbReference type="ARBA" id="ARBA00022737"/>
    </source>
</evidence>
<organism evidence="4 5">
    <name type="scientific">Pseudoflavonifractor intestinihominis</name>
    <dbReference type="NCBI Taxonomy" id="3133171"/>
    <lineage>
        <taxon>Bacteria</taxon>
        <taxon>Bacillati</taxon>
        <taxon>Bacillota</taxon>
        <taxon>Clostridia</taxon>
        <taxon>Eubacteriales</taxon>
        <taxon>Oscillospiraceae</taxon>
        <taxon>Pseudoflavonifractor</taxon>
    </lineage>
</organism>
<feature type="chain" id="PRO_5045492791" evidence="2">
    <location>
        <begin position="28"/>
        <end position="835"/>
    </location>
</feature>
<keyword evidence="1" id="KW-0677">Repeat</keyword>
<feature type="domain" description="SLH" evidence="3">
    <location>
        <begin position="30"/>
        <end position="93"/>
    </location>
</feature>
<keyword evidence="2" id="KW-0732">Signal</keyword>
<dbReference type="RefSeq" id="WP_349232280.1">
    <property type="nucleotide sequence ID" value="NZ_JBBMFK010000025.1"/>
</dbReference>
<name>A0ABV1EEI9_9FIRM</name>
<gene>
    <name evidence="4" type="ORF">WMO64_13285</name>
</gene>
<dbReference type="PROSITE" id="PS51272">
    <property type="entry name" value="SLH"/>
    <property type="match status" value="2"/>
</dbReference>
<evidence type="ECO:0000313" key="4">
    <source>
        <dbReference type="EMBL" id="MEQ2444433.1"/>
    </source>
</evidence>
<sequence>MRNLKRVLSLALASVMLIGMMVIGAGAADKTAADLTDMDKVTNKEAVSVMVDLGIIVGKPDGSYAPTEGVDRATMAKLITYVLMGDVDAAIFEGTSTDLTDIDTNWAEGYIKYCYANGIISGDGQGHFFPTQGVTVVQAAKMLLVALGYDANASKYQGNSMWSVNIMKDAQVAGLLNGVEGTANDTLTRDGAAQMIYNTLNAKTVTPKFQYDMGVQYLSEYVVDSTTLGYQTYGMVKVNPTVTGIEDGKAVLDPAIAGTNKLSISKTLTATPDMVGNVVTLYVKGTLNTDGTYKASSLISSSLVISATNVLGTSTDGTKVTGYEAGKTNDLTTNKTANKTYIAELDESVNYFENGTMLDNVAAANAAIKVGTVVELIDANGNGKAELVKLTNKSVKTVSGDVKTKTEDDVLMVSVPGVTTNYVEAKSVSGYEGLAKNDVVLTVEIGGVTYIEKANTVEGVVTGIKNNTYKVDGVYYGVSGLVVNGMEGYTANDFKNTYTFYLDNGNNIVKAVKVTEETVTKTAVVLDYGKITSSAIGASFVAQAQLLFEDGTVEVVEMSKFGGKTVVNADAGENQVNYDTVAANKGVFVDYSVDKDGKYELTLVDSAEPIATDKGITTNTAKFDGTNIANANTIFLVKKGTTYTAYKGIANVPSIAKADLKSGQVVSKDGVATYVYIVADKFTGDVAAAKYAYILNKDAYEVVSDGNNGLDYVYAAIVDGVKTTLTVDTTDYVKVNGLVTYVTTDGVVSEAVKPVTPATGLKSISGGVMVVGADETAYLYNDSTVFYAINEKTGDVETVTASDIAASETAKVAVVLADGTTNNTASVVFVITPAV</sequence>
<evidence type="ECO:0000256" key="2">
    <source>
        <dbReference type="SAM" id="SignalP"/>
    </source>
</evidence>
<dbReference type="InterPro" id="IPR001119">
    <property type="entry name" value="SLH_dom"/>
</dbReference>
<reference evidence="4 5" key="1">
    <citation type="submission" date="2024-03" db="EMBL/GenBank/DDBJ databases">
        <title>Human intestinal bacterial collection.</title>
        <authorList>
            <person name="Pauvert C."/>
            <person name="Hitch T.C.A."/>
            <person name="Clavel T."/>
        </authorList>
    </citation>
    <scope>NUCLEOTIDE SEQUENCE [LARGE SCALE GENOMIC DNA]</scope>
    <source>
        <strain evidence="4 5">CLA-AP-H29</strain>
    </source>
</reference>
<keyword evidence="5" id="KW-1185">Reference proteome</keyword>
<feature type="domain" description="SLH" evidence="3">
    <location>
        <begin position="94"/>
        <end position="157"/>
    </location>
</feature>
<evidence type="ECO:0000259" key="3">
    <source>
        <dbReference type="PROSITE" id="PS51272"/>
    </source>
</evidence>
<evidence type="ECO:0000313" key="5">
    <source>
        <dbReference type="Proteomes" id="UP001464378"/>
    </source>
</evidence>
<protein>
    <submittedName>
        <fullName evidence="4">S-layer homology domain-containing protein</fullName>
    </submittedName>
</protein>
<accession>A0ABV1EEI9</accession>
<feature type="signal peptide" evidence="2">
    <location>
        <begin position="1"/>
        <end position="27"/>
    </location>
</feature>
<proteinExistence type="predicted"/>
<dbReference type="Pfam" id="PF00395">
    <property type="entry name" value="SLH"/>
    <property type="match status" value="2"/>
</dbReference>
<dbReference type="Proteomes" id="UP001464378">
    <property type="component" value="Unassembled WGS sequence"/>
</dbReference>